<reference evidence="1 2" key="2">
    <citation type="submission" date="2020-03" db="EMBL/GenBank/DDBJ databases">
        <title>Bacillus aquiflavi sp. nov., isolated from yellow water of strong flavor Chinese baijiu in Yibin region of China.</title>
        <authorList>
            <person name="Xie J."/>
        </authorList>
    </citation>
    <scope>NUCLEOTIDE SEQUENCE [LARGE SCALE GENOMIC DNA]</scope>
    <source>
        <strain evidence="1 2">Gsoil 114</strain>
    </source>
</reference>
<dbReference type="Proteomes" id="UP000476934">
    <property type="component" value="Unassembled WGS sequence"/>
</dbReference>
<evidence type="ECO:0000313" key="1">
    <source>
        <dbReference type="EMBL" id="NEY21581.1"/>
    </source>
</evidence>
<dbReference type="RefSeq" id="WP_161783392.1">
    <property type="nucleotide sequence ID" value="NZ_JAAIWK010000040.1"/>
</dbReference>
<dbReference type="AlphaFoldDB" id="A0A6M0PAN4"/>
<gene>
    <name evidence="1" type="ORF">G4D61_16775</name>
</gene>
<proteinExistence type="predicted"/>
<accession>A0A6M0PAN4</accession>
<comment type="caution">
    <text evidence="1">The sequence shown here is derived from an EMBL/GenBank/DDBJ whole genome shotgun (WGS) entry which is preliminary data.</text>
</comment>
<sequence>MIRSAKTTDIEAIAFLKYKMFQEIHIEHILCDHFLEKSNRLARPLGLYL</sequence>
<name>A0A6M0PAN4_9BACI</name>
<dbReference type="EMBL" id="JAAIWK010000040">
    <property type="protein sequence ID" value="NEY21581.1"/>
    <property type="molecule type" value="Genomic_DNA"/>
</dbReference>
<evidence type="ECO:0000313" key="2">
    <source>
        <dbReference type="Proteomes" id="UP000476934"/>
    </source>
</evidence>
<organism evidence="1 2">
    <name type="scientific">Heyndrickxia ginsengihumi</name>
    <dbReference type="NCBI Taxonomy" id="363870"/>
    <lineage>
        <taxon>Bacteria</taxon>
        <taxon>Bacillati</taxon>
        <taxon>Bacillota</taxon>
        <taxon>Bacilli</taxon>
        <taxon>Bacillales</taxon>
        <taxon>Bacillaceae</taxon>
        <taxon>Heyndrickxia</taxon>
    </lineage>
</organism>
<protein>
    <submittedName>
        <fullName evidence="1">Uncharacterized protein</fullName>
    </submittedName>
</protein>
<keyword evidence="2" id="KW-1185">Reference proteome</keyword>
<reference evidence="1 2" key="1">
    <citation type="submission" date="2020-02" db="EMBL/GenBank/DDBJ databases">
        <authorList>
            <person name="Feng H."/>
        </authorList>
    </citation>
    <scope>NUCLEOTIDE SEQUENCE [LARGE SCALE GENOMIC DNA]</scope>
    <source>
        <strain evidence="1 2">Gsoil 114</strain>
    </source>
</reference>